<dbReference type="EMBL" id="CADCUW010000076">
    <property type="protein sequence ID" value="CAA9390609.1"/>
    <property type="molecule type" value="Genomic_DNA"/>
</dbReference>
<feature type="region of interest" description="Disordered" evidence="1">
    <location>
        <begin position="140"/>
        <end position="170"/>
    </location>
</feature>
<organism evidence="2">
    <name type="scientific">uncultured Rubrobacteraceae bacterium</name>
    <dbReference type="NCBI Taxonomy" id="349277"/>
    <lineage>
        <taxon>Bacteria</taxon>
        <taxon>Bacillati</taxon>
        <taxon>Actinomycetota</taxon>
        <taxon>Rubrobacteria</taxon>
        <taxon>Rubrobacterales</taxon>
        <taxon>Rubrobacteraceae</taxon>
        <taxon>environmental samples</taxon>
    </lineage>
</organism>
<name>A0A6J4NK68_9ACTN</name>
<accession>A0A6J4NK68</accession>
<feature type="compositionally biased region" description="Basic and acidic residues" evidence="1">
    <location>
        <begin position="56"/>
        <end position="65"/>
    </location>
</feature>
<feature type="region of interest" description="Disordered" evidence="1">
    <location>
        <begin position="38"/>
        <end position="108"/>
    </location>
</feature>
<feature type="region of interest" description="Disordered" evidence="1">
    <location>
        <begin position="1"/>
        <end position="23"/>
    </location>
</feature>
<feature type="compositionally biased region" description="Basic and acidic residues" evidence="1">
    <location>
        <begin position="74"/>
        <end position="84"/>
    </location>
</feature>
<gene>
    <name evidence="2" type="ORF">AVDCRST_MAG01-01-490</name>
</gene>
<protein>
    <submittedName>
        <fullName evidence="2">Uncharacterized protein</fullName>
    </submittedName>
</protein>
<sequence>ERRQSRRQYRRHLRGLQEKRRHLAPILRLARGALQRALRPLPAGDEGHGKVATGTDRSEGYRAARDGGPQAEPGRGRGRGDEPLARPVHRASGEGEPQETRREAPRRWAAPLRRRARNVQVLPQRVARLFLYLRARARAARHPPRRLDLRRGHGLRPPAPGLQGPHEPVL</sequence>
<proteinExistence type="predicted"/>
<evidence type="ECO:0000313" key="2">
    <source>
        <dbReference type="EMBL" id="CAA9390609.1"/>
    </source>
</evidence>
<reference evidence="2" key="1">
    <citation type="submission" date="2020-02" db="EMBL/GenBank/DDBJ databases">
        <authorList>
            <person name="Meier V. D."/>
        </authorList>
    </citation>
    <scope>NUCLEOTIDE SEQUENCE</scope>
    <source>
        <strain evidence="2">AVDCRST_MAG01</strain>
    </source>
</reference>
<feature type="non-terminal residue" evidence="2">
    <location>
        <position position="1"/>
    </location>
</feature>
<evidence type="ECO:0000256" key="1">
    <source>
        <dbReference type="SAM" id="MobiDB-lite"/>
    </source>
</evidence>
<feature type="non-terminal residue" evidence="2">
    <location>
        <position position="170"/>
    </location>
</feature>
<dbReference type="AlphaFoldDB" id="A0A6J4NK68"/>